<dbReference type="SUPFAM" id="SSF55874">
    <property type="entry name" value="ATPase domain of HSP90 chaperone/DNA topoisomerase II/histidine kinase"/>
    <property type="match status" value="1"/>
</dbReference>
<feature type="domain" description="Histidine kinase" evidence="4">
    <location>
        <begin position="144"/>
        <end position="378"/>
    </location>
</feature>
<dbReference type="InterPro" id="IPR000700">
    <property type="entry name" value="PAS-assoc_C"/>
</dbReference>
<dbReference type="EC" id="2.7.13.3" evidence="2"/>
<dbReference type="InterPro" id="IPR001610">
    <property type="entry name" value="PAC"/>
</dbReference>
<dbReference type="SUPFAM" id="SSF55785">
    <property type="entry name" value="PYP-like sensor domain (PAS domain)"/>
    <property type="match status" value="1"/>
</dbReference>
<dbReference type="CDD" id="cd00130">
    <property type="entry name" value="PAS"/>
    <property type="match status" value="1"/>
</dbReference>
<dbReference type="InterPro" id="IPR005467">
    <property type="entry name" value="His_kinase_dom"/>
</dbReference>
<accession>W9HDR0</accession>
<dbReference type="SMART" id="SM00387">
    <property type="entry name" value="HATPase_c"/>
    <property type="match status" value="1"/>
</dbReference>
<dbReference type="SUPFAM" id="SSF47384">
    <property type="entry name" value="Homodimeric domain of signal transducing histidine kinase"/>
    <property type="match status" value="1"/>
</dbReference>
<dbReference type="Gene3D" id="1.10.287.130">
    <property type="match status" value="1"/>
</dbReference>
<dbReference type="PANTHER" id="PTHR43065">
    <property type="entry name" value="SENSOR HISTIDINE KINASE"/>
    <property type="match status" value="1"/>
</dbReference>
<dbReference type="InterPro" id="IPR035965">
    <property type="entry name" value="PAS-like_dom_sf"/>
</dbReference>
<dbReference type="Pfam" id="PF00512">
    <property type="entry name" value="HisKA"/>
    <property type="match status" value="1"/>
</dbReference>
<evidence type="ECO:0000259" key="5">
    <source>
        <dbReference type="PROSITE" id="PS50112"/>
    </source>
</evidence>
<evidence type="ECO:0000256" key="2">
    <source>
        <dbReference type="ARBA" id="ARBA00012438"/>
    </source>
</evidence>
<dbReference type="EMBL" id="AVFL01000001">
    <property type="protein sequence ID" value="EWY42837.1"/>
    <property type="molecule type" value="Genomic_DNA"/>
</dbReference>
<organism evidence="7 8">
    <name type="scientific">Skermanella stibiiresistens SB22</name>
    <dbReference type="NCBI Taxonomy" id="1385369"/>
    <lineage>
        <taxon>Bacteria</taxon>
        <taxon>Pseudomonadati</taxon>
        <taxon>Pseudomonadota</taxon>
        <taxon>Alphaproteobacteria</taxon>
        <taxon>Rhodospirillales</taxon>
        <taxon>Azospirillaceae</taxon>
        <taxon>Skermanella</taxon>
    </lineage>
</organism>
<evidence type="ECO:0000256" key="1">
    <source>
        <dbReference type="ARBA" id="ARBA00000085"/>
    </source>
</evidence>
<dbReference type="SMART" id="SM00086">
    <property type="entry name" value="PAC"/>
    <property type="match status" value="1"/>
</dbReference>
<name>W9HDR0_9PROT</name>
<reference evidence="7 8" key="1">
    <citation type="submission" date="2013-08" db="EMBL/GenBank/DDBJ databases">
        <title>The genome sequence of Skermanella stibiiresistens.</title>
        <authorList>
            <person name="Zhu W."/>
            <person name="Wang G."/>
        </authorList>
    </citation>
    <scope>NUCLEOTIDE SEQUENCE [LARGE SCALE GENOMIC DNA]</scope>
    <source>
        <strain evidence="7 8">SB22</strain>
    </source>
</reference>
<feature type="domain" description="PAS" evidence="5">
    <location>
        <begin position="4"/>
        <end position="52"/>
    </location>
</feature>
<comment type="catalytic activity">
    <reaction evidence="1">
        <text>ATP + protein L-histidine = ADP + protein N-phospho-L-histidine.</text>
        <dbReference type="EC" id="2.7.13.3"/>
    </reaction>
</comment>
<dbReference type="InterPro" id="IPR000014">
    <property type="entry name" value="PAS"/>
</dbReference>
<dbReference type="STRING" id="1385369.N825_01280"/>
<dbReference type="InterPro" id="IPR003661">
    <property type="entry name" value="HisK_dim/P_dom"/>
</dbReference>
<comment type="caution">
    <text evidence="7">The sequence shown here is derived from an EMBL/GenBank/DDBJ whole genome shotgun (WGS) entry which is preliminary data.</text>
</comment>
<protein>
    <recommendedName>
        <fullName evidence="2">histidine kinase</fullName>
        <ecNumber evidence="2">2.7.13.3</ecNumber>
    </recommendedName>
</protein>
<evidence type="ECO:0000256" key="3">
    <source>
        <dbReference type="ARBA" id="ARBA00022553"/>
    </source>
</evidence>
<proteinExistence type="predicted"/>
<sequence length="380" mass="41478">MNLSPEILMKALDASDLAHTISSLKGDMPLIHANRAFMELTGYRRDEVIGRNCRFLQGPLTEPGAVARIRRGIAARETFQVNLLNYRKDGATFVNHLYMAPVFDAAGEATAYIGIQSNVTRLRQRLQLEHEREKLATLGRLTAGFSHEIKNALQPIRLMTEVLEDWESLGPENIRRSLATLRTNLDIALQLTTDVLGIARNAPHQPGAIPFEPAPVSALIEETAEFIAGIIPDAIRLRINPNFGDDRADDAALLGIAPRHFRQVVGNLVANAVDAMDGRGDLDIDWGRAVVGPHEAETLGLAPGDYLRIDVRDTGRGMDEDRLGELFETFFTTKPRDQGNGLGLAVSLSIAREAGGTITASSRLGLGSVFSIHLPIIQTS</sequence>
<dbReference type="Pfam" id="PF02518">
    <property type="entry name" value="HATPase_c"/>
    <property type="match status" value="1"/>
</dbReference>
<dbReference type="SMART" id="SM00388">
    <property type="entry name" value="HisKA"/>
    <property type="match status" value="1"/>
</dbReference>
<dbReference type="PROSITE" id="PS50109">
    <property type="entry name" value="HIS_KIN"/>
    <property type="match status" value="1"/>
</dbReference>
<dbReference type="GO" id="GO:0000155">
    <property type="term" value="F:phosphorelay sensor kinase activity"/>
    <property type="evidence" value="ECO:0007669"/>
    <property type="project" value="InterPro"/>
</dbReference>
<dbReference type="InterPro" id="IPR036097">
    <property type="entry name" value="HisK_dim/P_sf"/>
</dbReference>
<evidence type="ECO:0000313" key="8">
    <source>
        <dbReference type="Proteomes" id="UP000019486"/>
    </source>
</evidence>
<dbReference type="PRINTS" id="PR00344">
    <property type="entry name" value="BCTRLSENSOR"/>
</dbReference>
<dbReference type="RefSeq" id="WP_037446002.1">
    <property type="nucleotide sequence ID" value="NZ_AVFL01000001.1"/>
</dbReference>
<dbReference type="PANTHER" id="PTHR43065:SF42">
    <property type="entry name" value="TWO-COMPONENT SENSOR PPRA"/>
    <property type="match status" value="1"/>
</dbReference>
<dbReference type="OrthoDB" id="489241at2"/>
<dbReference type="InterPro" id="IPR003594">
    <property type="entry name" value="HATPase_dom"/>
</dbReference>
<dbReference type="PROSITE" id="PS50113">
    <property type="entry name" value="PAC"/>
    <property type="match status" value="1"/>
</dbReference>
<dbReference type="Pfam" id="PF13426">
    <property type="entry name" value="PAS_9"/>
    <property type="match status" value="1"/>
</dbReference>
<keyword evidence="8" id="KW-1185">Reference proteome</keyword>
<evidence type="ECO:0000259" key="6">
    <source>
        <dbReference type="PROSITE" id="PS50113"/>
    </source>
</evidence>
<dbReference type="CDD" id="cd00082">
    <property type="entry name" value="HisKA"/>
    <property type="match status" value="1"/>
</dbReference>
<dbReference type="Proteomes" id="UP000019486">
    <property type="component" value="Unassembled WGS sequence"/>
</dbReference>
<dbReference type="InterPro" id="IPR036890">
    <property type="entry name" value="HATPase_C_sf"/>
</dbReference>
<evidence type="ECO:0000313" key="7">
    <source>
        <dbReference type="EMBL" id="EWY42837.1"/>
    </source>
</evidence>
<dbReference type="Gene3D" id="3.30.450.20">
    <property type="entry name" value="PAS domain"/>
    <property type="match status" value="1"/>
</dbReference>
<dbReference type="NCBIfam" id="TIGR00229">
    <property type="entry name" value="sensory_box"/>
    <property type="match status" value="1"/>
</dbReference>
<keyword evidence="3" id="KW-0597">Phosphoprotein</keyword>
<feature type="domain" description="PAC" evidence="6">
    <location>
        <begin position="77"/>
        <end position="131"/>
    </location>
</feature>
<evidence type="ECO:0000259" key="4">
    <source>
        <dbReference type="PROSITE" id="PS50109"/>
    </source>
</evidence>
<dbReference type="AlphaFoldDB" id="W9HDR0"/>
<dbReference type="PROSITE" id="PS50112">
    <property type="entry name" value="PAS"/>
    <property type="match status" value="1"/>
</dbReference>
<dbReference type="Gene3D" id="3.30.565.10">
    <property type="entry name" value="Histidine kinase-like ATPase, C-terminal domain"/>
    <property type="match status" value="1"/>
</dbReference>
<dbReference type="InterPro" id="IPR004358">
    <property type="entry name" value="Sig_transdc_His_kin-like_C"/>
</dbReference>
<gene>
    <name evidence="7" type="ORF">N825_01280</name>
</gene>